<accession>A0A5M3MGZ2</accession>
<dbReference type="OrthoDB" id="3041441at2759"/>
<feature type="non-terminal residue" evidence="1">
    <location>
        <position position="52"/>
    </location>
</feature>
<evidence type="ECO:0008006" key="3">
    <source>
        <dbReference type="Google" id="ProtNLM"/>
    </source>
</evidence>
<dbReference type="AlphaFoldDB" id="A0A5M3MGZ2"/>
<dbReference type="GeneID" id="19206697"/>
<dbReference type="EMBL" id="JH711582">
    <property type="protein sequence ID" value="EIW78499.1"/>
    <property type="molecule type" value="Genomic_DNA"/>
</dbReference>
<dbReference type="Proteomes" id="UP000053558">
    <property type="component" value="Unassembled WGS sequence"/>
</dbReference>
<evidence type="ECO:0000313" key="1">
    <source>
        <dbReference type="EMBL" id="EIW78499.1"/>
    </source>
</evidence>
<dbReference type="RefSeq" id="XP_007771082.1">
    <property type="nucleotide sequence ID" value="XM_007772892.1"/>
</dbReference>
<name>A0A5M3MGZ2_CONPW</name>
<evidence type="ECO:0000313" key="2">
    <source>
        <dbReference type="Proteomes" id="UP000053558"/>
    </source>
</evidence>
<protein>
    <recommendedName>
        <fullName evidence="3">F-box domain-containing protein</fullName>
    </recommendedName>
</protein>
<sequence>ILRIICDKQDYTRDLAALARTCLAFREPALDALWCSLDDVDPLLRCLPQNLI</sequence>
<proteinExistence type="predicted"/>
<dbReference type="KEGG" id="cput:CONPUDRAFT_30971"/>
<comment type="caution">
    <text evidence="1">The sequence shown here is derived from an EMBL/GenBank/DDBJ whole genome shotgun (WGS) entry which is preliminary data.</text>
</comment>
<organism evidence="1 2">
    <name type="scientific">Coniophora puteana (strain RWD-64-598)</name>
    <name type="common">Brown rot fungus</name>
    <dbReference type="NCBI Taxonomy" id="741705"/>
    <lineage>
        <taxon>Eukaryota</taxon>
        <taxon>Fungi</taxon>
        <taxon>Dikarya</taxon>
        <taxon>Basidiomycota</taxon>
        <taxon>Agaricomycotina</taxon>
        <taxon>Agaricomycetes</taxon>
        <taxon>Agaricomycetidae</taxon>
        <taxon>Boletales</taxon>
        <taxon>Coniophorineae</taxon>
        <taxon>Coniophoraceae</taxon>
        <taxon>Coniophora</taxon>
    </lineage>
</organism>
<feature type="non-terminal residue" evidence="1">
    <location>
        <position position="1"/>
    </location>
</feature>
<reference evidence="2" key="1">
    <citation type="journal article" date="2012" name="Science">
        <title>The Paleozoic origin of enzymatic lignin decomposition reconstructed from 31 fungal genomes.</title>
        <authorList>
            <person name="Floudas D."/>
            <person name="Binder M."/>
            <person name="Riley R."/>
            <person name="Barry K."/>
            <person name="Blanchette R.A."/>
            <person name="Henrissat B."/>
            <person name="Martinez A.T."/>
            <person name="Otillar R."/>
            <person name="Spatafora J.W."/>
            <person name="Yadav J.S."/>
            <person name="Aerts A."/>
            <person name="Benoit I."/>
            <person name="Boyd A."/>
            <person name="Carlson A."/>
            <person name="Copeland A."/>
            <person name="Coutinho P.M."/>
            <person name="de Vries R.P."/>
            <person name="Ferreira P."/>
            <person name="Findley K."/>
            <person name="Foster B."/>
            <person name="Gaskell J."/>
            <person name="Glotzer D."/>
            <person name="Gorecki P."/>
            <person name="Heitman J."/>
            <person name="Hesse C."/>
            <person name="Hori C."/>
            <person name="Igarashi K."/>
            <person name="Jurgens J.A."/>
            <person name="Kallen N."/>
            <person name="Kersten P."/>
            <person name="Kohler A."/>
            <person name="Kuees U."/>
            <person name="Kumar T.K.A."/>
            <person name="Kuo A."/>
            <person name="LaButti K."/>
            <person name="Larrondo L.F."/>
            <person name="Lindquist E."/>
            <person name="Ling A."/>
            <person name="Lombard V."/>
            <person name="Lucas S."/>
            <person name="Lundell T."/>
            <person name="Martin R."/>
            <person name="McLaughlin D.J."/>
            <person name="Morgenstern I."/>
            <person name="Morin E."/>
            <person name="Murat C."/>
            <person name="Nagy L.G."/>
            <person name="Nolan M."/>
            <person name="Ohm R.A."/>
            <person name="Patyshakuliyeva A."/>
            <person name="Rokas A."/>
            <person name="Ruiz-Duenas F.J."/>
            <person name="Sabat G."/>
            <person name="Salamov A."/>
            <person name="Samejima M."/>
            <person name="Schmutz J."/>
            <person name="Slot J.C."/>
            <person name="St John F."/>
            <person name="Stenlid J."/>
            <person name="Sun H."/>
            <person name="Sun S."/>
            <person name="Syed K."/>
            <person name="Tsang A."/>
            <person name="Wiebenga A."/>
            <person name="Young D."/>
            <person name="Pisabarro A."/>
            <person name="Eastwood D.C."/>
            <person name="Martin F."/>
            <person name="Cullen D."/>
            <person name="Grigoriev I.V."/>
            <person name="Hibbett D.S."/>
        </authorList>
    </citation>
    <scope>NUCLEOTIDE SEQUENCE [LARGE SCALE GENOMIC DNA]</scope>
    <source>
        <strain evidence="2">RWD-64-598 SS2</strain>
    </source>
</reference>
<keyword evidence="2" id="KW-1185">Reference proteome</keyword>
<gene>
    <name evidence="1" type="ORF">CONPUDRAFT_30971</name>
</gene>